<feature type="domain" description="Protein YTP1-like C-terminal" evidence="5">
    <location>
        <begin position="280"/>
        <end position="559"/>
    </location>
</feature>
<sequence length="571" mass="62988">MKVLQPSSALNLVSWTSLVLVVGVRSHEKESAKDMSLPSPAVAEPTPATTYFQLEDHSLLILTHILFMTIGWVFILPIAVVFSIARSCHALLTQLIFVLLNSIAIVVVVVYNARTPDLYPNNIHHRLGWWLTSVVCIHVVVGVTRRYRGGVTKDVEGSIEEWGSFIPVSITEIAEHQRLPDISEDGYRFSNDSGQGTERNTESLRSQSISSEGTDALLSSDIRCDFENGQMEDGEKGAVAGNGRISHFLSRIYPSLCFARATVVLGVLYSIINRVILLFAFVALTTGAVTYGGLFMGNEVYNGLAHFIKGGVFFWYGILTLGRWAGCFAEIGWAWNLNPSNAQKVYQPSAEFFESFLIFLYGSTNVFLEHLAAWGGEWTAQDLEHVSITIMFFGGGLCGMLIESTRIRDILNTPISQLSTAHSRLEKPPSYKISMNPLPALIILLLGLMMSSHHQHSMISSMIHKQWGTLLAGAALSRTLTYIIFYLAPPTSIFPSRPPTELITAFCLMAGGLIFMASSKDIVAVIESYNLDAMFVFTVAMGIITLLMAWVVLVIAIKGWAVRKERASSFN</sequence>
<dbReference type="InterPro" id="IPR018825">
    <property type="entry name" value="DUF2427"/>
</dbReference>
<feature type="transmembrane region" description="Helical" evidence="2">
    <location>
        <begin position="533"/>
        <end position="557"/>
    </location>
</feature>
<feature type="transmembrane region" description="Helical" evidence="2">
    <location>
        <begin position="123"/>
        <end position="143"/>
    </location>
</feature>
<dbReference type="PANTHER" id="PTHR31685:SF3">
    <property type="entry name" value="INTEGRAL MEMBRANE PROTEIN (AFU_ORTHOLOGUE AFUA_6G12730)"/>
    <property type="match status" value="1"/>
</dbReference>
<dbReference type="Gene3D" id="1.20.120.1770">
    <property type="match status" value="1"/>
</dbReference>
<feature type="transmembrane region" description="Helical" evidence="2">
    <location>
        <begin position="278"/>
        <end position="301"/>
    </location>
</feature>
<evidence type="ECO:0000313" key="7">
    <source>
        <dbReference type="Proteomes" id="UP001629113"/>
    </source>
</evidence>
<evidence type="ECO:0000313" key="6">
    <source>
        <dbReference type="EMBL" id="KAL3426176.1"/>
    </source>
</evidence>
<evidence type="ECO:0000256" key="1">
    <source>
        <dbReference type="SAM" id="MobiDB-lite"/>
    </source>
</evidence>
<evidence type="ECO:0000256" key="3">
    <source>
        <dbReference type="SAM" id="SignalP"/>
    </source>
</evidence>
<feature type="region of interest" description="Disordered" evidence="1">
    <location>
        <begin position="190"/>
        <end position="213"/>
    </location>
</feature>
<name>A0ABR4PSB5_9HELO</name>
<dbReference type="EMBL" id="JBFCZG010000002">
    <property type="protein sequence ID" value="KAL3426176.1"/>
    <property type="molecule type" value="Genomic_DNA"/>
</dbReference>
<dbReference type="Pfam" id="PF10355">
    <property type="entry name" value="Ytp1"/>
    <property type="match status" value="1"/>
</dbReference>
<organism evidence="6 7">
    <name type="scientific">Phlyctema vagabunda</name>
    <dbReference type="NCBI Taxonomy" id="108571"/>
    <lineage>
        <taxon>Eukaryota</taxon>
        <taxon>Fungi</taxon>
        <taxon>Dikarya</taxon>
        <taxon>Ascomycota</taxon>
        <taxon>Pezizomycotina</taxon>
        <taxon>Leotiomycetes</taxon>
        <taxon>Helotiales</taxon>
        <taxon>Dermateaceae</taxon>
        <taxon>Phlyctema</taxon>
    </lineage>
</organism>
<dbReference type="Pfam" id="PF10348">
    <property type="entry name" value="DUF2427"/>
    <property type="match status" value="1"/>
</dbReference>
<dbReference type="Proteomes" id="UP001629113">
    <property type="component" value="Unassembled WGS sequence"/>
</dbReference>
<keyword evidence="2" id="KW-0812">Transmembrane</keyword>
<feature type="transmembrane region" description="Helical" evidence="2">
    <location>
        <begin position="313"/>
        <end position="335"/>
    </location>
</feature>
<keyword evidence="7" id="KW-1185">Reference proteome</keyword>
<feature type="domain" description="DUF2427" evidence="4">
    <location>
        <begin position="49"/>
        <end position="146"/>
    </location>
</feature>
<dbReference type="InterPro" id="IPR018827">
    <property type="entry name" value="YTP1_C"/>
</dbReference>
<feature type="transmembrane region" description="Helical" evidence="2">
    <location>
        <begin position="59"/>
        <end position="84"/>
    </location>
</feature>
<gene>
    <name evidence="6" type="ORF">PVAG01_02967</name>
</gene>
<dbReference type="PANTHER" id="PTHR31685">
    <property type="entry name" value="INTEGRAL MEMBRANE PROTEIN (AFU_ORTHOLOGUE AFUA_6G12730)-RELATED"/>
    <property type="match status" value="1"/>
</dbReference>
<feature type="transmembrane region" description="Helical" evidence="2">
    <location>
        <begin position="470"/>
        <end position="488"/>
    </location>
</feature>
<feature type="signal peptide" evidence="3">
    <location>
        <begin position="1"/>
        <end position="26"/>
    </location>
</feature>
<feature type="transmembrane region" description="Helical" evidence="2">
    <location>
        <begin position="500"/>
        <end position="518"/>
    </location>
</feature>
<feature type="transmembrane region" description="Helical" evidence="2">
    <location>
        <begin position="91"/>
        <end position="111"/>
    </location>
</feature>
<keyword evidence="3" id="KW-0732">Signal</keyword>
<reference evidence="6 7" key="1">
    <citation type="submission" date="2024-06" db="EMBL/GenBank/DDBJ databases">
        <title>Complete genome of Phlyctema vagabunda strain 19-DSS-EL-015.</title>
        <authorList>
            <person name="Fiorenzani C."/>
        </authorList>
    </citation>
    <scope>NUCLEOTIDE SEQUENCE [LARGE SCALE GENOMIC DNA]</scope>
    <source>
        <strain evidence="6 7">19-DSS-EL-015</strain>
    </source>
</reference>
<feature type="chain" id="PRO_5046894897" evidence="3">
    <location>
        <begin position="27"/>
        <end position="571"/>
    </location>
</feature>
<keyword evidence="2" id="KW-1133">Transmembrane helix</keyword>
<comment type="caution">
    <text evidence="6">The sequence shown here is derived from an EMBL/GenBank/DDBJ whole genome shotgun (WGS) entry which is preliminary data.</text>
</comment>
<evidence type="ECO:0000256" key="2">
    <source>
        <dbReference type="SAM" id="Phobius"/>
    </source>
</evidence>
<proteinExistence type="predicted"/>
<feature type="transmembrane region" description="Helical" evidence="2">
    <location>
        <begin position="433"/>
        <end position="450"/>
    </location>
</feature>
<evidence type="ECO:0000259" key="4">
    <source>
        <dbReference type="Pfam" id="PF10348"/>
    </source>
</evidence>
<keyword evidence="2" id="KW-0472">Membrane</keyword>
<evidence type="ECO:0000259" key="5">
    <source>
        <dbReference type="Pfam" id="PF10355"/>
    </source>
</evidence>
<protein>
    <submittedName>
        <fullName evidence="6">Membrane protein C3B8.06</fullName>
    </submittedName>
</protein>
<accession>A0ABR4PSB5</accession>